<dbReference type="EMBL" id="LSBJ02000007">
    <property type="protein sequence ID" value="OAQ61872.1"/>
    <property type="molecule type" value="Genomic_DNA"/>
</dbReference>
<dbReference type="AlphaFoldDB" id="A0A179F8W2"/>
<dbReference type="Proteomes" id="UP000078397">
    <property type="component" value="Unassembled WGS sequence"/>
</dbReference>
<gene>
    <name evidence="1" type="ORF">VFPPC_16572</name>
</gene>
<name>A0A179F8W2_METCM</name>
<accession>A0A179F8W2</accession>
<dbReference type="GeneID" id="28858319"/>
<proteinExistence type="predicted"/>
<organism evidence="1 2">
    <name type="scientific">Pochonia chlamydosporia 170</name>
    <dbReference type="NCBI Taxonomy" id="1380566"/>
    <lineage>
        <taxon>Eukaryota</taxon>
        <taxon>Fungi</taxon>
        <taxon>Dikarya</taxon>
        <taxon>Ascomycota</taxon>
        <taxon>Pezizomycotina</taxon>
        <taxon>Sordariomycetes</taxon>
        <taxon>Hypocreomycetidae</taxon>
        <taxon>Hypocreales</taxon>
        <taxon>Clavicipitaceae</taxon>
        <taxon>Pochonia</taxon>
    </lineage>
</organism>
<evidence type="ECO:0000313" key="2">
    <source>
        <dbReference type="Proteomes" id="UP000078397"/>
    </source>
</evidence>
<comment type="caution">
    <text evidence="1">The sequence shown here is derived from an EMBL/GenBank/DDBJ whole genome shotgun (WGS) entry which is preliminary data.</text>
</comment>
<keyword evidence="2" id="KW-1185">Reference proteome</keyword>
<sequence>MYCHADGEGVACRRLHVFVDLRRCGTRVVAWLMAKEASLQVCNFAPSYAQPIQVTHGSRWSKQASGRVYCCDSSIHWMSATGRRCVDTISQWMLCLCRGQFGEGKARRLSSSAWRRWEKGREERKRS</sequence>
<evidence type="ECO:0000313" key="1">
    <source>
        <dbReference type="EMBL" id="OAQ61872.1"/>
    </source>
</evidence>
<protein>
    <submittedName>
        <fullName evidence="1">Uncharacterized protein</fullName>
    </submittedName>
</protein>
<dbReference type="KEGG" id="pchm:VFPPC_16572"/>
<dbReference type="RefSeq" id="XP_018139576.1">
    <property type="nucleotide sequence ID" value="XM_018294325.1"/>
</dbReference>
<reference evidence="1 2" key="1">
    <citation type="journal article" date="2016" name="PLoS Pathog.">
        <title>Biosynthesis of antibiotic leucinostatins in bio-control fungus Purpureocillium lilacinum and their inhibition on phytophthora revealed by genome mining.</title>
        <authorList>
            <person name="Wang G."/>
            <person name="Liu Z."/>
            <person name="Lin R."/>
            <person name="Li E."/>
            <person name="Mao Z."/>
            <person name="Ling J."/>
            <person name="Yang Y."/>
            <person name="Yin W.B."/>
            <person name="Xie B."/>
        </authorList>
    </citation>
    <scope>NUCLEOTIDE SEQUENCE [LARGE SCALE GENOMIC DNA]</scope>
    <source>
        <strain evidence="1">170</strain>
    </source>
</reference>